<dbReference type="Pfam" id="PF09379">
    <property type="entry name" value="FERM_N"/>
    <property type="match status" value="1"/>
</dbReference>
<evidence type="ECO:0000256" key="1">
    <source>
        <dbReference type="ARBA" id="ARBA00004536"/>
    </source>
</evidence>
<name>A0AA36HHH9_CYLNA</name>
<dbReference type="InterPro" id="IPR018979">
    <property type="entry name" value="FERM_N"/>
</dbReference>
<dbReference type="PRINTS" id="PR00661">
    <property type="entry name" value="ERMFAMILY"/>
</dbReference>
<dbReference type="FunFam" id="1.20.80.10:FF:000005">
    <property type="entry name" value="FERM, RhoGEF and pleckstrin domain-containing protein 1"/>
    <property type="match status" value="1"/>
</dbReference>
<dbReference type="PANTHER" id="PTHR45858">
    <property type="entry name" value="FERM DOMAIN CONTAINING PROTEIN"/>
    <property type="match status" value="1"/>
</dbReference>
<evidence type="ECO:0000259" key="9">
    <source>
        <dbReference type="PROSITE" id="PS50057"/>
    </source>
</evidence>
<dbReference type="CDD" id="cd17098">
    <property type="entry name" value="FERM_F1_FARP1_like"/>
    <property type="match status" value="1"/>
</dbReference>
<feature type="domain" description="DH" evidence="8">
    <location>
        <begin position="1190"/>
        <end position="1371"/>
    </location>
</feature>
<evidence type="ECO:0000313" key="11">
    <source>
        <dbReference type="Proteomes" id="UP001176961"/>
    </source>
</evidence>
<dbReference type="Pfam" id="PF00373">
    <property type="entry name" value="FERM_M"/>
    <property type="match status" value="1"/>
</dbReference>
<feature type="region of interest" description="Disordered" evidence="6">
    <location>
        <begin position="1054"/>
        <end position="1104"/>
    </location>
</feature>
<dbReference type="Proteomes" id="UP001176961">
    <property type="component" value="Unassembled WGS sequence"/>
</dbReference>
<dbReference type="GO" id="GO:0008092">
    <property type="term" value="F:cytoskeletal protein binding"/>
    <property type="evidence" value="ECO:0007669"/>
    <property type="project" value="InterPro"/>
</dbReference>
<dbReference type="SUPFAM" id="SSF54236">
    <property type="entry name" value="Ubiquitin-like"/>
    <property type="match status" value="1"/>
</dbReference>
<dbReference type="InterPro" id="IPR011993">
    <property type="entry name" value="PH-like_dom_sf"/>
</dbReference>
<sequence length="1670" mass="187633">MCSQRKFALDCLGNSTIVTPYLHMCLDRAKYDAFGSNMVRLDYAHARAEMSGIPLGVGGPPPPGMDAKCGRLVCIKVRMLDDSVAVFHLGHKAIGQTLLDEVARHLNLLENDYFGLEYIDNSGCHCWLDADKPILRQISSHASDAKFYFIVKFYTPNPIDLEEEYTRYLLTLQIRRDLSVGELHCAETTAALLAAYLVQSECGDFSAEDYPDATYLSHSRFIPHQTIEFQQKVMENHRNLIGMSPGESDFAMLEVARRCDFYGIKLHPAKDIEGTDARLAVLHLGIKVYHQLQCVSTFSWAKIRKLSFKRKKLLVKLHPDSYQYYKETIQFVFDSRNECKSFWKKCVEHHAFFRCSAADCTRKDNRLFSKGSSFRYHGRTQKQLIDYVREHHKRREPFTRPLRSAASPRCPPPFALYSVVSERKKNGGSHPSVSQLPNQSHSQDSAGTLDARGHRHDKECAEHQKHRTKQKVSIPKEPPHEKENVSISLPNVLSDDIQVVCRELEIESAEPPKSLSGDNFNNIRPDYDNISEDSYRLSDHERSTKSDVGVPSRAATHSATFNTSKRAGNVVVKRVISQSKSTPQSTDEEDSASNSVASTSTGRRRLKEYPFNSTSFVPIEIDGPNVDISVRRSTGPIYTSTGALLLKPKVISTHESEYTTVKIVSDPIAPSTSVAAPPLQHQSKQIPPQAKKQVPLQPVASVAPVPPAPPPVAPVSDEPIYGAKGPLPGKVITKETMVITPNGVRERGPKPAVMPKPTKAVIPQHVTPHIAKSQELPDHPVVRMTEDIPAVVPKKEEPKEAETKVRAPPTRPKLISVKSEDSPNVEKCHLFNSEIPYTLTLRKVDSAESLSLTTFKDKPREYDTGSLRKLSKSPDQFKRRKSLDLVPRKRLPSPRNFSSQDHSISPTTPEGNVLDYVLRHRSQSHERPERRGKRGDVRRQTQPVRFDLPPSPCSPVSGSTPFISCLHDDVVDDSKSESRSLHEEMEKLEGVLGLNVVAPEKEQKEDSEGSDSLPPPPETVVKPPPPPPPPKPKGIAEHVAELKTSVIMTSVVKSTATKEKTTEEAKAFRQQDEQTPFIDESPKSSEETLPVSRRTETGLLVGTSTSLTSHLSQRIYGSDSSESGSESIVGTTYSKDCRTAKSSQSSLNTKKSQKSSTSTRLESEWLDWSLVGIDSDDLAGYNKEIMHSDVYNFILEDLLDHERTAARDFRLVCENLPRLVEPLLESSAVAVQLTKKLKELRDAQAKFLGELSSIENASQLAQRLLCITHNVLPIYTSLLEQYPIYIAALDQLSKNNLEFRSAISRLEESGQCYIAFNWILLKILHRLIAWRPILTRLIEWQLSEGVGDSDIGPVRVALEKISKFAESSSKQREAICEFVALLQLEGDTGTQGMLTQPSRRLLRFGWVLRWSPRALSPRMLLLFNDEVLVAHRSSETPFAISVELKLKGLLVEDGDSFNVTGERDDVFTLHLGKKSIILVSSIKDDWVKEISTAVKEDVKNRLDLPPLKLENTSRFPNGDNLESVDEPQLKDRRKLSPLQVCWHRKTTLNIRQIHDIVGVSHSGYLLRKLRNSNGWQKLWTELTSHTLFFYKTHQDDIPLANLPLLEYKLGMPSVTDHVNHSNCFKLVYSNHEYFFRTFGSYSFQRWTEALRKAAISQVVPDVVTALSLRI</sequence>
<dbReference type="Gene3D" id="1.20.80.10">
    <property type="match status" value="1"/>
</dbReference>
<feature type="compositionally biased region" description="Polar residues" evidence="6">
    <location>
        <begin position="592"/>
        <end position="601"/>
    </location>
</feature>
<keyword evidence="4" id="KW-0677">Repeat</keyword>
<dbReference type="PROSITE" id="PS50057">
    <property type="entry name" value="FERM_3"/>
    <property type="match status" value="1"/>
</dbReference>
<evidence type="ECO:0000256" key="2">
    <source>
        <dbReference type="ARBA" id="ARBA00022025"/>
    </source>
</evidence>
<dbReference type="InterPro" id="IPR051835">
    <property type="entry name" value="RAC1-GEF"/>
</dbReference>
<protein>
    <recommendedName>
        <fullName evidence="2">Moesin/ezrin/radixin homolog 1</fullName>
    </recommendedName>
</protein>
<proteinExistence type="predicted"/>
<evidence type="ECO:0000259" key="8">
    <source>
        <dbReference type="PROSITE" id="PS50010"/>
    </source>
</evidence>
<organism evidence="10 11">
    <name type="scientific">Cylicocyclus nassatus</name>
    <name type="common">Nematode worm</name>
    <dbReference type="NCBI Taxonomy" id="53992"/>
    <lineage>
        <taxon>Eukaryota</taxon>
        <taxon>Metazoa</taxon>
        <taxon>Ecdysozoa</taxon>
        <taxon>Nematoda</taxon>
        <taxon>Chromadorea</taxon>
        <taxon>Rhabditida</taxon>
        <taxon>Rhabditina</taxon>
        <taxon>Rhabditomorpha</taxon>
        <taxon>Strongyloidea</taxon>
        <taxon>Strongylidae</taxon>
        <taxon>Cylicocyclus</taxon>
    </lineage>
</organism>
<dbReference type="InterPro" id="IPR014847">
    <property type="entry name" value="FA"/>
</dbReference>
<dbReference type="SMART" id="SM00295">
    <property type="entry name" value="B41"/>
    <property type="match status" value="1"/>
</dbReference>
<feature type="compositionally biased region" description="Basic and acidic residues" evidence="6">
    <location>
        <begin position="1056"/>
        <end position="1072"/>
    </location>
</feature>
<dbReference type="PRINTS" id="PR00935">
    <property type="entry name" value="BAND41"/>
</dbReference>
<evidence type="ECO:0000259" key="7">
    <source>
        <dbReference type="PROSITE" id="PS50003"/>
    </source>
</evidence>
<feature type="region of interest" description="Disordered" evidence="6">
    <location>
        <begin position="577"/>
        <end position="602"/>
    </location>
</feature>
<feature type="domain" description="PH" evidence="7">
    <location>
        <begin position="1558"/>
        <end position="1655"/>
    </location>
</feature>
<dbReference type="SUPFAM" id="SSF47031">
    <property type="entry name" value="Second domain of FERM"/>
    <property type="match status" value="1"/>
</dbReference>
<dbReference type="GO" id="GO:0005085">
    <property type="term" value="F:guanyl-nucleotide exchange factor activity"/>
    <property type="evidence" value="ECO:0007669"/>
    <property type="project" value="UniProtKB-KW"/>
</dbReference>
<dbReference type="PROSITE" id="PS50010">
    <property type="entry name" value="DH_2"/>
    <property type="match status" value="1"/>
</dbReference>
<dbReference type="SMART" id="SM00233">
    <property type="entry name" value="PH"/>
    <property type="match status" value="2"/>
</dbReference>
<feature type="compositionally biased region" description="Basic and acidic residues" evidence="6">
    <location>
        <begin position="535"/>
        <end position="545"/>
    </location>
</feature>
<evidence type="ECO:0000256" key="3">
    <source>
        <dbReference type="ARBA" id="ARBA00022658"/>
    </source>
</evidence>
<feature type="region of interest" description="Disordered" evidence="6">
    <location>
        <begin position="423"/>
        <end position="489"/>
    </location>
</feature>
<dbReference type="CDD" id="cd13193">
    <property type="entry name" value="FERM_C_FARP1-like"/>
    <property type="match status" value="1"/>
</dbReference>
<comment type="caution">
    <text evidence="10">The sequence shown here is derived from an EMBL/GenBank/DDBJ whole genome shotgun (WGS) entry which is preliminary data.</text>
</comment>
<dbReference type="FunFam" id="3.10.20.90:FF:000040">
    <property type="entry name" value="FERM, RhoGEF and pleckstrin domain-containing protein"/>
    <property type="match status" value="1"/>
</dbReference>
<dbReference type="SMART" id="SM01195">
    <property type="entry name" value="FA"/>
    <property type="match status" value="1"/>
</dbReference>
<dbReference type="InterPro" id="IPR019747">
    <property type="entry name" value="FERM_CS"/>
</dbReference>
<dbReference type="GO" id="GO:0005912">
    <property type="term" value="C:adherens junction"/>
    <property type="evidence" value="ECO:0007669"/>
    <property type="project" value="UniProtKB-SubCell"/>
</dbReference>
<dbReference type="Pfam" id="PF08736">
    <property type="entry name" value="FA"/>
    <property type="match status" value="1"/>
</dbReference>
<feature type="compositionally biased region" description="Pro residues" evidence="6">
    <location>
        <begin position="1013"/>
        <end position="1032"/>
    </location>
</feature>
<feature type="compositionally biased region" description="Polar residues" evidence="6">
    <location>
        <begin position="895"/>
        <end position="910"/>
    </location>
</feature>
<dbReference type="InterPro" id="IPR000219">
    <property type="entry name" value="DH_dom"/>
</dbReference>
<feature type="compositionally biased region" description="Basic and acidic residues" evidence="6">
    <location>
        <begin position="923"/>
        <end position="939"/>
    </location>
</feature>
<comment type="subcellular location">
    <subcellularLocation>
        <location evidence="1">Cell junction</location>
        <location evidence="1">Adherens junction</location>
    </subcellularLocation>
    <subcellularLocation>
        <location evidence="5">Cell projection</location>
        <location evidence="5">Rhabdomere</location>
    </subcellularLocation>
</comment>
<dbReference type="Gene3D" id="3.10.20.90">
    <property type="entry name" value="Phosphatidylinositol 3-kinase Catalytic Subunit, Chain A, domain 1"/>
    <property type="match status" value="1"/>
</dbReference>
<dbReference type="InterPro" id="IPR001849">
    <property type="entry name" value="PH_domain"/>
</dbReference>
<feature type="compositionally biased region" description="Polar residues" evidence="6">
    <location>
        <begin position="429"/>
        <end position="446"/>
    </location>
</feature>
<dbReference type="Gene3D" id="1.20.900.10">
    <property type="entry name" value="Dbl homology (DH) domain"/>
    <property type="match status" value="1"/>
</dbReference>
<reference evidence="10" key="1">
    <citation type="submission" date="2023-07" db="EMBL/GenBank/DDBJ databases">
        <authorList>
            <consortium name="CYATHOMIX"/>
        </authorList>
    </citation>
    <scope>NUCLEOTIDE SEQUENCE</scope>
    <source>
        <strain evidence="10">N/A</strain>
    </source>
</reference>
<feature type="domain" description="FERM" evidence="9">
    <location>
        <begin position="73"/>
        <end position="357"/>
    </location>
</feature>
<dbReference type="InterPro" id="IPR018980">
    <property type="entry name" value="FERM_PH-like_C"/>
</dbReference>
<dbReference type="EMBL" id="CATQJL010000326">
    <property type="protein sequence ID" value="CAJ0610154.1"/>
    <property type="molecule type" value="Genomic_DNA"/>
</dbReference>
<dbReference type="SUPFAM" id="SSF48065">
    <property type="entry name" value="DBL homology domain (DH-domain)"/>
    <property type="match status" value="1"/>
</dbReference>
<dbReference type="PROSITE" id="PS50003">
    <property type="entry name" value="PH_DOMAIN"/>
    <property type="match status" value="1"/>
</dbReference>
<dbReference type="Gene3D" id="2.30.29.30">
    <property type="entry name" value="Pleckstrin-homology domain (PH domain)/Phosphotyrosine-binding domain (PTB)"/>
    <property type="match status" value="3"/>
</dbReference>
<dbReference type="InterPro" id="IPR000798">
    <property type="entry name" value="Ez/rad/moesin-like"/>
</dbReference>
<evidence type="ECO:0000256" key="4">
    <source>
        <dbReference type="ARBA" id="ARBA00022737"/>
    </source>
</evidence>
<evidence type="ECO:0000256" key="5">
    <source>
        <dbReference type="ARBA" id="ARBA00043944"/>
    </source>
</evidence>
<dbReference type="Pfam" id="PF09380">
    <property type="entry name" value="FERM_C"/>
    <property type="match status" value="1"/>
</dbReference>
<dbReference type="SMART" id="SM01196">
    <property type="entry name" value="FERM_C"/>
    <property type="match status" value="1"/>
</dbReference>
<evidence type="ECO:0000256" key="6">
    <source>
        <dbReference type="SAM" id="MobiDB-lite"/>
    </source>
</evidence>
<dbReference type="InterPro" id="IPR029071">
    <property type="entry name" value="Ubiquitin-like_domsf"/>
</dbReference>
<feature type="region of interest" description="Disordered" evidence="6">
    <location>
        <begin position="859"/>
        <end position="960"/>
    </location>
</feature>
<dbReference type="PANTHER" id="PTHR45858:SF5">
    <property type="entry name" value="MOESIN_EZRIN_RADIXIN HOMOLOG 1"/>
    <property type="match status" value="1"/>
</dbReference>
<dbReference type="SUPFAM" id="SSF50729">
    <property type="entry name" value="PH domain-like"/>
    <property type="match status" value="3"/>
</dbReference>
<accession>A0AA36HHH9</accession>
<feature type="region of interest" description="Disordered" evidence="6">
    <location>
        <begin position="990"/>
        <end position="1034"/>
    </location>
</feature>
<dbReference type="InterPro" id="IPR000299">
    <property type="entry name" value="FERM_domain"/>
</dbReference>
<evidence type="ECO:0000313" key="10">
    <source>
        <dbReference type="EMBL" id="CAJ0610154.1"/>
    </source>
</evidence>
<feature type="region of interest" description="Disordered" evidence="6">
    <location>
        <begin position="535"/>
        <end position="562"/>
    </location>
</feature>
<dbReference type="InterPro" id="IPR035899">
    <property type="entry name" value="DBL_dom_sf"/>
</dbReference>
<keyword evidence="3" id="KW-0344">Guanine-nucleotide releasing factor</keyword>
<gene>
    <name evidence="10" type="ORF">CYNAS_LOCUS22137</name>
</gene>
<keyword evidence="11" id="KW-1185">Reference proteome</keyword>
<dbReference type="InterPro" id="IPR035963">
    <property type="entry name" value="FERM_2"/>
</dbReference>
<dbReference type="CDD" id="cd14473">
    <property type="entry name" value="FERM_B-lobe"/>
    <property type="match status" value="1"/>
</dbReference>
<dbReference type="InterPro" id="IPR041788">
    <property type="entry name" value="FARP1/FARP2/FRMD7_FERM_C"/>
</dbReference>
<dbReference type="FunFam" id="2.30.29.30:FF:000002">
    <property type="entry name" value="Band 4.1-like protein 5 isoform 1"/>
    <property type="match status" value="1"/>
</dbReference>
<dbReference type="InterPro" id="IPR019749">
    <property type="entry name" value="Band_41_domain"/>
</dbReference>
<dbReference type="Pfam" id="PF00169">
    <property type="entry name" value="PH"/>
    <property type="match status" value="1"/>
</dbReference>
<dbReference type="PROSITE" id="PS00660">
    <property type="entry name" value="FERM_1"/>
    <property type="match status" value="1"/>
</dbReference>
<dbReference type="InterPro" id="IPR014352">
    <property type="entry name" value="FERM/acyl-CoA-bd_prot_sf"/>
</dbReference>
<dbReference type="InterPro" id="IPR019748">
    <property type="entry name" value="FERM_central"/>
</dbReference>